<feature type="compositionally biased region" description="Polar residues" evidence="4">
    <location>
        <begin position="23"/>
        <end position="45"/>
    </location>
</feature>
<dbReference type="Gene3D" id="3.30.750.140">
    <property type="match status" value="1"/>
</dbReference>
<dbReference type="PRINTS" id="PR01007">
    <property type="entry name" value="FLGHOOKFLIK"/>
</dbReference>
<dbReference type="Pfam" id="PF02120">
    <property type="entry name" value="Flg_hook"/>
    <property type="match status" value="1"/>
</dbReference>
<dbReference type="PANTHER" id="PTHR37533:SF2">
    <property type="entry name" value="FLAGELLAR HOOK-LENGTH CONTROL PROTEIN"/>
    <property type="match status" value="1"/>
</dbReference>
<organism evidence="6 7">
    <name type="scientific">Parazoarcus communis SWub3 = DSM 12120</name>
    <dbReference type="NCBI Taxonomy" id="1121029"/>
    <lineage>
        <taxon>Bacteria</taxon>
        <taxon>Pseudomonadati</taxon>
        <taxon>Pseudomonadota</taxon>
        <taxon>Betaproteobacteria</taxon>
        <taxon>Rhodocyclales</taxon>
        <taxon>Zoogloeaceae</taxon>
        <taxon>Parazoarcus</taxon>
    </lineage>
</organism>
<evidence type="ECO:0000256" key="3">
    <source>
        <dbReference type="ARBA" id="ARBA00022795"/>
    </source>
</evidence>
<feature type="compositionally biased region" description="Polar residues" evidence="4">
    <location>
        <begin position="52"/>
        <end position="81"/>
    </location>
</feature>
<evidence type="ECO:0000259" key="5">
    <source>
        <dbReference type="Pfam" id="PF02120"/>
    </source>
</evidence>
<feature type="region of interest" description="Disordered" evidence="4">
    <location>
        <begin position="23"/>
        <end position="142"/>
    </location>
</feature>
<dbReference type="CDD" id="cd17470">
    <property type="entry name" value="T3SS_Flik_C"/>
    <property type="match status" value="1"/>
</dbReference>
<evidence type="ECO:0000256" key="1">
    <source>
        <dbReference type="ARBA" id="ARBA00003944"/>
    </source>
</evidence>
<proteinExistence type="inferred from homology"/>
<dbReference type="EMBL" id="QKOE01000004">
    <property type="protein sequence ID" value="PZA17194.1"/>
    <property type="molecule type" value="Genomic_DNA"/>
</dbReference>
<evidence type="ECO:0000256" key="2">
    <source>
        <dbReference type="ARBA" id="ARBA00009149"/>
    </source>
</evidence>
<feature type="compositionally biased region" description="Polar residues" evidence="4">
    <location>
        <begin position="363"/>
        <end position="372"/>
    </location>
</feature>
<feature type="domain" description="Flagellar hook-length control protein-like C-terminal" evidence="5">
    <location>
        <begin position="292"/>
        <end position="373"/>
    </location>
</feature>
<dbReference type="PANTHER" id="PTHR37533">
    <property type="entry name" value="FLAGELLAR HOOK-LENGTH CONTROL PROTEIN"/>
    <property type="match status" value="1"/>
</dbReference>
<dbReference type="Proteomes" id="UP000248259">
    <property type="component" value="Unassembled WGS sequence"/>
</dbReference>
<evidence type="ECO:0000256" key="4">
    <source>
        <dbReference type="SAM" id="MobiDB-lite"/>
    </source>
</evidence>
<keyword evidence="3" id="KW-1005">Bacterial flagellum biogenesis</keyword>
<gene>
    <name evidence="6" type="ORF">DNK49_08145</name>
</gene>
<evidence type="ECO:0000313" key="6">
    <source>
        <dbReference type="EMBL" id="PZA17194.1"/>
    </source>
</evidence>
<keyword evidence="6" id="KW-0969">Cilium</keyword>
<sequence length="413" mass="42275">MATPVTATASPFAFLNTASLVENTSRSASATDFQRALQSQLNSSRAAERGASTANTNAQNRATSRAETPRPQASSSDNASRPKQAADGNRNTEPASARPSAKGETGQQTSQQDTNADATQGDSTGTTAEPETATVDTTESPASEPALAALPALIAALMPALAGTPQTAAADDADPLAEPIASDDTTLGAMLTGKGDTPGKSLQNPDLLKDKVEPPASNTPQANAAAALQTKADPRLVLGERPSVSAQASVEQPNLHPGLMLQPTRHTSAATTPQLPVATPANQQGWAEEVNNRVMWMVGRAESKAELVLTPANLGKVEVSINLNGDQTTAQFVAASQAARDALEQSMPKLRELLAQSGISLGQTSVGTSSEQGAEHGGHSSGGRGSHGAADTDSLPVGAQRVQQLMGLVDTFV</sequence>
<accession>A0A323UXI3</accession>
<dbReference type="GO" id="GO:0009424">
    <property type="term" value="C:bacterial-type flagellum hook"/>
    <property type="evidence" value="ECO:0007669"/>
    <property type="project" value="InterPro"/>
</dbReference>
<keyword evidence="6" id="KW-0282">Flagellum</keyword>
<protein>
    <submittedName>
        <fullName evidence="6">Flagellar hook-length control protein FliK</fullName>
    </submittedName>
</protein>
<dbReference type="InterPro" id="IPR052563">
    <property type="entry name" value="FliK"/>
</dbReference>
<dbReference type="AlphaFoldDB" id="A0A323UXI3"/>
<comment type="similarity">
    <text evidence="2">Belongs to the FliK family.</text>
</comment>
<dbReference type="GO" id="GO:0044780">
    <property type="term" value="P:bacterial-type flagellum assembly"/>
    <property type="evidence" value="ECO:0007669"/>
    <property type="project" value="InterPro"/>
</dbReference>
<keyword evidence="6" id="KW-0966">Cell projection</keyword>
<feature type="compositionally biased region" description="Polar residues" evidence="4">
    <location>
        <begin position="105"/>
        <end position="140"/>
    </location>
</feature>
<dbReference type="InterPro" id="IPR001635">
    <property type="entry name" value="Flag_hook_Flik"/>
</dbReference>
<keyword evidence="7" id="KW-1185">Reference proteome</keyword>
<reference evidence="6 7" key="1">
    <citation type="submission" date="2018-06" db="EMBL/GenBank/DDBJ databases">
        <title>Azoarcus communis strain SWub3 genome.</title>
        <authorList>
            <person name="Zorraquino Salvo V."/>
            <person name="Toubiana D."/>
            <person name="Blumwald E."/>
        </authorList>
    </citation>
    <scope>NUCLEOTIDE SEQUENCE [LARGE SCALE GENOMIC DNA]</scope>
    <source>
        <strain evidence="6 7">SWub3</strain>
    </source>
</reference>
<dbReference type="InterPro" id="IPR021136">
    <property type="entry name" value="Flagellar_hook_control-like_C"/>
</dbReference>
<feature type="compositionally biased region" description="Low complexity" evidence="4">
    <location>
        <begin position="215"/>
        <end position="228"/>
    </location>
</feature>
<dbReference type="InterPro" id="IPR038610">
    <property type="entry name" value="FliK-like_C_sf"/>
</dbReference>
<name>A0A323UXI3_9RHOO</name>
<dbReference type="OrthoDB" id="8596319at2"/>
<comment type="function">
    <text evidence="1">Controls the length of the flagellar hook.</text>
</comment>
<comment type="caution">
    <text evidence="6">The sequence shown here is derived from an EMBL/GenBank/DDBJ whole genome shotgun (WGS) entry which is preliminary data.</text>
</comment>
<dbReference type="RefSeq" id="WP_110523838.1">
    <property type="nucleotide sequence ID" value="NZ_QKOE01000004.1"/>
</dbReference>
<feature type="region of interest" description="Disordered" evidence="4">
    <location>
        <begin position="177"/>
        <end position="228"/>
    </location>
</feature>
<evidence type="ECO:0000313" key="7">
    <source>
        <dbReference type="Proteomes" id="UP000248259"/>
    </source>
</evidence>
<feature type="region of interest" description="Disordered" evidence="4">
    <location>
        <begin position="363"/>
        <end position="394"/>
    </location>
</feature>